<protein>
    <recommendedName>
        <fullName evidence="3">YjbR protein</fullName>
    </recommendedName>
</protein>
<proteinExistence type="predicted"/>
<name>A0A927MR62_9ACTN</name>
<dbReference type="Pfam" id="PF04237">
    <property type="entry name" value="YjbR"/>
    <property type="match status" value="1"/>
</dbReference>
<evidence type="ECO:0000313" key="2">
    <source>
        <dbReference type="Proteomes" id="UP000638648"/>
    </source>
</evidence>
<dbReference type="RefSeq" id="WP_192749218.1">
    <property type="nucleotide sequence ID" value="NZ_BAABJL010000111.1"/>
</dbReference>
<evidence type="ECO:0008006" key="3">
    <source>
        <dbReference type="Google" id="ProtNLM"/>
    </source>
</evidence>
<dbReference type="InterPro" id="IPR038056">
    <property type="entry name" value="YjbR-like_sf"/>
</dbReference>
<gene>
    <name evidence="1" type="ORF">HEB94_001580</name>
</gene>
<organism evidence="1 2">
    <name type="scientific">Actinopolymorpha pittospori</name>
    <dbReference type="NCBI Taxonomy" id="648752"/>
    <lineage>
        <taxon>Bacteria</taxon>
        <taxon>Bacillati</taxon>
        <taxon>Actinomycetota</taxon>
        <taxon>Actinomycetes</taxon>
        <taxon>Propionibacteriales</taxon>
        <taxon>Actinopolymorphaceae</taxon>
        <taxon>Actinopolymorpha</taxon>
    </lineage>
</organism>
<dbReference type="EMBL" id="JADBEM010000001">
    <property type="protein sequence ID" value="MBE1604732.1"/>
    <property type="molecule type" value="Genomic_DNA"/>
</dbReference>
<sequence>MITSEEIRRYATAFPEVEEDVHHVWKLPVFKVRGKVFAGMDRGGRTAVFSISQEDAAAVVAAEPAVYEEVWRNAATRSFVGLRVDLAKVSTKHIRELIEGAWRNKAPKRLVATHDAG</sequence>
<dbReference type="Proteomes" id="UP000638648">
    <property type="component" value="Unassembled WGS sequence"/>
</dbReference>
<evidence type="ECO:0000313" key="1">
    <source>
        <dbReference type="EMBL" id="MBE1604732.1"/>
    </source>
</evidence>
<dbReference type="SUPFAM" id="SSF142906">
    <property type="entry name" value="YjbR-like"/>
    <property type="match status" value="1"/>
</dbReference>
<keyword evidence="2" id="KW-1185">Reference proteome</keyword>
<comment type="caution">
    <text evidence="1">The sequence shown here is derived from an EMBL/GenBank/DDBJ whole genome shotgun (WGS) entry which is preliminary data.</text>
</comment>
<dbReference type="InterPro" id="IPR058532">
    <property type="entry name" value="YjbR/MT2646/Rv2570-like"/>
</dbReference>
<reference evidence="1" key="1">
    <citation type="submission" date="2020-10" db="EMBL/GenBank/DDBJ databases">
        <title>Sequencing the genomes of 1000 actinobacteria strains.</title>
        <authorList>
            <person name="Klenk H.-P."/>
        </authorList>
    </citation>
    <scope>NUCLEOTIDE SEQUENCE</scope>
    <source>
        <strain evidence="1">DSM 45354</strain>
    </source>
</reference>
<dbReference type="AlphaFoldDB" id="A0A927MR62"/>
<accession>A0A927MR62</accession>
<dbReference type="Gene3D" id="3.90.1150.30">
    <property type="match status" value="1"/>
</dbReference>